<dbReference type="PROSITE" id="PS50075">
    <property type="entry name" value="CARRIER"/>
    <property type="match status" value="1"/>
</dbReference>
<dbReference type="SUPFAM" id="SSF52151">
    <property type="entry name" value="FabD/lysophospholipase-like"/>
    <property type="match status" value="1"/>
</dbReference>
<dbReference type="SUPFAM" id="SSF53901">
    <property type="entry name" value="Thiolase-like"/>
    <property type="match status" value="1"/>
</dbReference>
<name>F0ZWT9_DICPU</name>
<dbReference type="Proteomes" id="UP000001064">
    <property type="component" value="Unassembled WGS sequence"/>
</dbReference>
<evidence type="ECO:0000256" key="3">
    <source>
        <dbReference type="ARBA" id="ARBA00022553"/>
    </source>
</evidence>
<dbReference type="InterPro" id="IPR029063">
    <property type="entry name" value="SAM-dependent_MTases_sf"/>
</dbReference>
<dbReference type="OMA" id="STPICVA"/>
<dbReference type="InterPro" id="IPR032821">
    <property type="entry name" value="PKS_assoc"/>
</dbReference>
<dbReference type="GO" id="GO:0016746">
    <property type="term" value="F:acyltransferase activity"/>
    <property type="evidence" value="ECO:0007669"/>
    <property type="project" value="InterPro"/>
</dbReference>
<evidence type="ECO:0000259" key="8">
    <source>
        <dbReference type="PROSITE" id="PS52004"/>
    </source>
</evidence>
<dbReference type="CDD" id="cd00833">
    <property type="entry name" value="PKS"/>
    <property type="match status" value="1"/>
</dbReference>
<dbReference type="Gene3D" id="3.90.180.10">
    <property type="entry name" value="Medium-chain alcohol dehydrogenases, catalytic domain"/>
    <property type="match status" value="1"/>
</dbReference>
<dbReference type="Gene3D" id="3.40.50.720">
    <property type="entry name" value="NAD(P)-binding Rossmann-like Domain"/>
    <property type="match status" value="3"/>
</dbReference>
<dbReference type="InterPro" id="IPR013968">
    <property type="entry name" value="PKS_KR"/>
</dbReference>
<dbReference type="InterPro" id="IPR014030">
    <property type="entry name" value="Ketoacyl_synth_N"/>
</dbReference>
<evidence type="ECO:0000256" key="1">
    <source>
        <dbReference type="ARBA" id="ARBA00001957"/>
    </source>
</evidence>
<evidence type="ECO:0000256" key="6">
    <source>
        <dbReference type="PROSITE-ProRule" id="PRU01363"/>
    </source>
</evidence>
<dbReference type="Gene3D" id="3.10.129.110">
    <property type="entry name" value="Polyketide synthase dehydratase"/>
    <property type="match status" value="1"/>
</dbReference>
<dbReference type="CDD" id="cd05235">
    <property type="entry name" value="SDR_e1"/>
    <property type="match status" value="1"/>
</dbReference>
<dbReference type="InterPro" id="IPR049900">
    <property type="entry name" value="PKS_mFAS_DH"/>
</dbReference>
<keyword evidence="2" id="KW-0596">Phosphopantetheine</keyword>
<dbReference type="OrthoDB" id="329835at2759"/>
<feature type="domain" description="PKS/mFAS DH" evidence="9">
    <location>
        <begin position="941"/>
        <end position="1227"/>
    </location>
</feature>
<dbReference type="SUPFAM" id="SSF55048">
    <property type="entry name" value="Probable ACP-binding domain of malonyl-CoA ACP transacylase"/>
    <property type="match status" value="1"/>
</dbReference>
<dbReference type="InterPro" id="IPR020843">
    <property type="entry name" value="ER"/>
</dbReference>
<evidence type="ECO:0000256" key="4">
    <source>
        <dbReference type="ARBA" id="ARBA00022679"/>
    </source>
</evidence>
<dbReference type="CDD" id="cd05195">
    <property type="entry name" value="enoyl_red"/>
    <property type="match status" value="1"/>
</dbReference>
<feature type="active site" description="Proton donor; for dehydratase activity" evidence="6">
    <location>
        <position position="1138"/>
    </location>
</feature>
<dbReference type="Pfam" id="PF13602">
    <property type="entry name" value="ADH_zinc_N_2"/>
    <property type="match status" value="1"/>
</dbReference>
<evidence type="ECO:0000313" key="11">
    <source>
        <dbReference type="Proteomes" id="UP000001064"/>
    </source>
</evidence>
<dbReference type="eggNOG" id="KOG1221">
    <property type="taxonomic scope" value="Eukaryota"/>
</dbReference>
<dbReference type="EMBL" id="GL871243">
    <property type="protein sequence ID" value="EGC31599.1"/>
    <property type="molecule type" value="Genomic_DNA"/>
</dbReference>
<accession>F0ZWT9</accession>
<dbReference type="InterPro" id="IPR050444">
    <property type="entry name" value="Polyketide_Synthase"/>
</dbReference>
<dbReference type="PROSITE" id="PS52019">
    <property type="entry name" value="PKS_MFAS_DH"/>
    <property type="match status" value="1"/>
</dbReference>
<sequence>MIENNIDISSKSYRDDCDVAIVGLGLRLPGNSNRTSELWDNLLNGFDGIVETNERWSDTFNAMGEIASKEAGLLELEEWMSFDPLHFGINPAEAKQIDPQQKLLLKTTWEAFEDAGIDPLTLRGTSTSVFVGASSQDYGIMYMDHSEELVNYNVFNSNLGGFANRISYCFDFRGTSLTVDTACSSSLNACTLAYKSIVNGDSDYSIVGGSNLILNPQISKAFTSINIIGKSGRCKAFDESADGFVRAEGVAVLILKKLSLAQADGDQIYAVIRGCNSNVDGTLNKGNFMKPSKTAQTNNIIKAFESTKGSLQYSDIDFFEVHGTGTPIGDPIEVEAVADVFKSVKTPDNPLLIGSIKSNIGHLEPASGVASLAKCCLMLKNRQFVKNIHFEKPNPNIKFEEWNVKVCTENTEFPNNKQVSVAINSFGITGSNVCILLSEYNNSVVPSKNNTKPTTILIPISANSKKSLDQLKDEIIGNSTLYSNTIDFKDFVYNQLYSKSTQLVQRSVFIVSNFSDLSLETSSISTNSTISGNILKSNVEDNEANDNSSKTPLIYVMCGQGPQWNGQAIELYNKEPIFKKSMDTIDSILSKYFGYSILSKLRSIKDNDNNTINEPTVAQPSIFMLQVSLYDLYKHWDIKPSIILGHSFGEVSAAYCSGMITLETACEIIYQRSTLQNKTIGSGKMLAIGLNEQQFKDQFSSKYPTIEISCYNSPSSIVICGNESEVNEIGQTLKEKQVFSTLLGSPSSFHSSKQEVIKDEIITLTKNIKSNKPNIPIFSTVTGEIFKSEDSQFDSNYIYNNIRQPVLFQKAIENIFKYIESNELGNRVQFLELSPHPTLVNYIKEMIPTTSDFYQPENISVLSSLNRKTNTDMIEIRKSISQLYCNGYNVNFKCQLPAPTTVEKLQSKKASYVLPRYKWDDDIYFHQSSSIQTYKMNGSTINTLGYKYDQTPFISYTSYIDVSQEPYKFLKGHQGKGKTLFPGCGYLDNILKSFPNQDITINILEFKSPLILIDGVRQCLSTNIYQSGKSEYRVLFHYKDIKTGKWILSAQGRFSISKHNKTPKNVDLNVCKNICNWITLPRKELYEAIKEMAQLNLTGSFQSIEEGKFGNNAAFIKIALNPLSSYDNQLFLNTCVLDACFQSLSVFKDHSSLTFFDRLMEVQFFSENIPRSAMDRDKLKYVYCYTELIDRVGDSYIAKVVMMLEDGTILFTSPAAVYTAINPNTNGYTIENPNHCFYSVAKQSKDSPLEPPSKTLSSKITEIIPTPANNILKAITTTLYTPVKKSYQAITPAGVTEDSTQLLISKYFKVSESDGTPKMNLAKLFFEMLKNNVSLIEYGASANLAKVVNAQDIKTINKLTKFLLNETPTPIDQASSTLITSFIPEIPHNQIIKEIITASITPIINEKIVFRILEVGSGIGLLSEIIATEINSLIEKNPLSEINIEFTTSDKENTFAPLIKEKLESIVESNLSSFKCLFNTIDFKQDLLDQNFYPSYYDIIIVSTFSDIEDKKSSVEKLNKILYPNGYLVIIDTLFKPKTTDKELETYGQWLSYNCLNSTTTIDEWKQLLVTELGFKDVISTTSQTSLITAQKPKLVESTLSMQLPIADYDQIIIFGLSIDGIDESKLISGINQATEKPDSLYRILSYEDFEKHIESKPLTNKSIIFFVSTINDIGQGNFVEITYDYIRINQHLLKTKNGCKHILVSKLSQLESINAFASSVIGAFRYFCEFSELNIYAFDFGFDIFEKSLTDFRIYNELSNPQKHIQREYIIRNESIYFERIKQDINLKLKYNSTSYIDKKEELIARLDAQNLEFKLEARRSLLENEIEVQVKAVGINFKDSLVYRGLVPKESTNRKGDHNNPEMGFECSGIVTRVGSNVKKLKVGDQVLGACFSAASSHVIDDEERFLLKPSNISFVEAASIPLVYITSYFSLFYQGNLSIDQNETVLIHSGTGGIGLACIELLKAMGFKSLLFVTVGSKEKEQFLRNTYGDFITGIYSSRNTDYMHQVRNKISEIRGKEKPVFSDLYFGEHGVDVILNTLPVEFMEANFNTLAQGGRIVDLSVTHLHPNETTDYSKFRFLISYSTSEIMSSGFKKSKPFFETVVNMIKEEKLSLLPIKEYPVSEIKQAIEFISERQHIGKLVVNFETTPDLIQDTIEKSHHGFEKNYLLPSLTYQVDNNRFGKTILLSGQKGLSLTIIKWILVNTPKNLDQAIKNIIVFSKSPIKFELEIIMAAAKSKNIPINFYFKQVDISLSLEVDQAIDQLYKDNPNLEPVESIFHNAFLPVQSEAEEINLQQLVDSHGAKIFGMMNLYQSVGSKGWLVKKFVLASSVTSIIGGHRQCGYVCANVVIDSFTKVLRQFGIPCVSINFSAIENSGYVSRNESVQALFSSQGLQQISTNLVLGSLDLITQNQDQLNGKIVAQFNYSNIGKTFKNNLHLYKIDFFLNSIQSKFGSSYDDDDEISIRDQIVDKFSEYLSVDKSKINMDVRLCDYGMDSIMVVELKNWLDKTYVPNILTIAQLQQVTINQLAAAVKNAVSKSNNKKTIKKKQQQTNSSIEWESEIKLDESFISPSQNQIKVYKETLATNKDNQIVLLTGATGFFGLYLLSDLVKSSDYKKVYCLTRNRSKEEALKTIIQLLKDHQIYKQLTQDQLDKIQPISGDYSKDMFGMSKEEYQLLSKEVTTVINSAADTNLKKKYRDMKESLDGVNQCLKFTIHYNLKKFIQISTVSVYANSTSTQTNDEYAFPSINKESMESVTMTGYNQSKLVAEYRIKEASSKGVPAMIIRCPPLFPNPETGIGRPFDLFQVLLQSCYLMDVYPQELMFQKMYTIPITWASRNISFIISNCWNFSTPIENLICFNLFGNSIQIGDIIQSLATDLTWRRLTSLQFIKKLSIYENDSCRLLASFVSNQQDFLRNIIVIPGQLNLNDQLKQILESNNLFNGWEVSKQNIITHLSYTFKKKIL</sequence>
<keyword evidence="3" id="KW-0597">Phosphoprotein</keyword>
<dbReference type="InterPro" id="IPR013154">
    <property type="entry name" value="ADH-like_N"/>
</dbReference>
<dbReference type="InterPro" id="IPR001227">
    <property type="entry name" value="Ac_transferase_dom_sf"/>
</dbReference>
<dbReference type="SMART" id="SM00827">
    <property type="entry name" value="PKS_AT"/>
    <property type="match status" value="1"/>
</dbReference>
<dbReference type="Pfam" id="PF07993">
    <property type="entry name" value="NAD_binding_4"/>
    <property type="match status" value="1"/>
</dbReference>
<dbReference type="SMART" id="SM00829">
    <property type="entry name" value="PKS_ER"/>
    <property type="match status" value="1"/>
</dbReference>
<keyword evidence="11" id="KW-1185">Reference proteome</keyword>
<dbReference type="Pfam" id="PF08659">
    <property type="entry name" value="KR"/>
    <property type="match status" value="1"/>
</dbReference>
<dbReference type="FunFam" id="3.40.366.10:FF:000002">
    <property type="entry name" value="Probable polyketide synthase 2"/>
    <property type="match status" value="1"/>
</dbReference>
<keyword evidence="4" id="KW-0808">Transferase</keyword>
<dbReference type="InterPro" id="IPR020841">
    <property type="entry name" value="PKS_Beta-ketoAc_synthase_dom"/>
</dbReference>
<feature type="region of interest" description="N-terminal hotdog fold" evidence="6">
    <location>
        <begin position="941"/>
        <end position="1061"/>
    </location>
</feature>
<dbReference type="PROSITE" id="PS52004">
    <property type="entry name" value="KS3_2"/>
    <property type="match status" value="1"/>
</dbReference>
<dbReference type="CDD" id="cd08954">
    <property type="entry name" value="KR_1_FAS_SDR_x"/>
    <property type="match status" value="1"/>
</dbReference>
<evidence type="ECO:0000259" key="9">
    <source>
        <dbReference type="PROSITE" id="PS52019"/>
    </source>
</evidence>
<dbReference type="InterPro" id="IPR016039">
    <property type="entry name" value="Thiolase-like"/>
</dbReference>
<dbReference type="GO" id="GO:0006633">
    <property type="term" value="P:fatty acid biosynthetic process"/>
    <property type="evidence" value="ECO:0000318"/>
    <property type="project" value="GO_Central"/>
</dbReference>
<evidence type="ECO:0000313" key="10">
    <source>
        <dbReference type="EMBL" id="EGC31599.1"/>
    </source>
</evidence>
<feature type="domain" description="Carrier" evidence="7">
    <location>
        <begin position="2461"/>
        <end position="2538"/>
    </location>
</feature>
<dbReference type="InterPro" id="IPR036736">
    <property type="entry name" value="ACP-like_sf"/>
</dbReference>
<dbReference type="InterPro" id="IPR042104">
    <property type="entry name" value="PKS_dehydratase_sf"/>
</dbReference>
<comment type="function">
    <text evidence="5">Probable polyketide synthase.</text>
</comment>
<dbReference type="STRING" id="5786.F0ZWT9"/>
<dbReference type="GeneID" id="10505630"/>
<dbReference type="Gene3D" id="3.40.366.10">
    <property type="entry name" value="Malonyl-Coenzyme A Acyl Carrier Protein, domain 2"/>
    <property type="match status" value="1"/>
</dbReference>
<dbReference type="Pfam" id="PF00109">
    <property type="entry name" value="ketoacyl-synt"/>
    <property type="match status" value="1"/>
</dbReference>
<evidence type="ECO:0000256" key="2">
    <source>
        <dbReference type="ARBA" id="ARBA00022450"/>
    </source>
</evidence>
<dbReference type="SUPFAM" id="SSF50129">
    <property type="entry name" value="GroES-like"/>
    <property type="match status" value="1"/>
</dbReference>
<dbReference type="SUPFAM" id="SSF51735">
    <property type="entry name" value="NAD(P)-binding Rossmann-fold domains"/>
    <property type="match status" value="3"/>
</dbReference>
<dbReference type="RefSeq" id="XP_003291883.1">
    <property type="nucleotide sequence ID" value="XM_003291835.1"/>
</dbReference>
<reference evidence="11" key="1">
    <citation type="journal article" date="2011" name="Genome Biol.">
        <title>Comparative genomics of the social amoebae Dictyostelium discoideum and Dictyostelium purpureum.</title>
        <authorList>
            <consortium name="US DOE Joint Genome Institute (JGI-PGF)"/>
            <person name="Sucgang R."/>
            <person name="Kuo A."/>
            <person name="Tian X."/>
            <person name="Salerno W."/>
            <person name="Parikh A."/>
            <person name="Feasley C.L."/>
            <person name="Dalin E."/>
            <person name="Tu H."/>
            <person name="Huang E."/>
            <person name="Barry K."/>
            <person name="Lindquist E."/>
            <person name="Shapiro H."/>
            <person name="Bruce D."/>
            <person name="Schmutz J."/>
            <person name="Salamov A."/>
            <person name="Fey P."/>
            <person name="Gaudet P."/>
            <person name="Anjard C."/>
            <person name="Babu M.M."/>
            <person name="Basu S."/>
            <person name="Bushmanova Y."/>
            <person name="van der Wel H."/>
            <person name="Katoh-Kurasawa M."/>
            <person name="Dinh C."/>
            <person name="Coutinho P.M."/>
            <person name="Saito T."/>
            <person name="Elias M."/>
            <person name="Schaap P."/>
            <person name="Kay R.R."/>
            <person name="Henrissat B."/>
            <person name="Eichinger L."/>
            <person name="Rivero F."/>
            <person name="Putnam N.H."/>
            <person name="West C.M."/>
            <person name="Loomis W.F."/>
            <person name="Chisholm R.L."/>
            <person name="Shaulsky G."/>
            <person name="Strassmann J.E."/>
            <person name="Queller D.C."/>
            <person name="Kuspa A."/>
            <person name="Grigoriev I.V."/>
        </authorList>
    </citation>
    <scope>NUCLEOTIDE SEQUENCE [LARGE SCALE GENOMIC DNA]</scope>
    <source>
        <strain evidence="11">QSDP1</strain>
    </source>
</reference>
<feature type="active site" description="Proton acceptor; for dehydratase activity" evidence="6">
    <location>
        <position position="973"/>
    </location>
</feature>
<dbReference type="eggNOG" id="KOG1202">
    <property type="taxonomic scope" value="Eukaryota"/>
</dbReference>
<dbReference type="GO" id="GO:0016491">
    <property type="term" value="F:oxidoreductase activity"/>
    <property type="evidence" value="ECO:0007669"/>
    <property type="project" value="InterPro"/>
</dbReference>
<dbReference type="Pfam" id="PF16197">
    <property type="entry name" value="KAsynt_C_assoc"/>
    <property type="match status" value="1"/>
</dbReference>
<dbReference type="Pfam" id="PF23297">
    <property type="entry name" value="ACP_SdgA_C"/>
    <property type="match status" value="1"/>
</dbReference>
<feature type="region of interest" description="C-terminal hotdog fold" evidence="6">
    <location>
        <begin position="1076"/>
        <end position="1227"/>
    </location>
</feature>
<dbReference type="Pfam" id="PF00698">
    <property type="entry name" value="Acyl_transf_1"/>
    <property type="match status" value="1"/>
</dbReference>
<dbReference type="PANTHER" id="PTHR45681">
    <property type="entry name" value="POLYKETIDE SYNTHASE 44-RELATED"/>
    <property type="match status" value="1"/>
</dbReference>
<proteinExistence type="predicted"/>
<dbReference type="SMART" id="SM00825">
    <property type="entry name" value="PKS_KS"/>
    <property type="match status" value="1"/>
</dbReference>
<dbReference type="Gene3D" id="3.40.47.10">
    <property type="match status" value="1"/>
</dbReference>
<dbReference type="KEGG" id="dpp:DICPUDRAFT_156533"/>
<dbReference type="Gene3D" id="3.40.50.150">
    <property type="entry name" value="Vaccinia Virus protein VP39"/>
    <property type="match status" value="1"/>
</dbReference>
<organism evidence="10 11">
    <name type="scientific">Dictyostelium purpureum</name>
    <name type="common">Slime mold</name>
    <dbReference type="NCBI Taxonomy" id="5786"/>
    <lineage>
        <taxon>Eukaryota</taxon>
        <taxon>Amoebozoa</taxon>
        <taxon>Evosea</taxon>
        <taxon>Eumycetozoa</taxon>
        <taxon>Dictyostelia</taxon>
        <taxon>Dictyosteliales</taxon>
        <taxon>Dictyosteliaceae</taxon>
        <taxon>Dictyostelium</taxon>
    </lineage>
</organism>
<evidence type="ECO:0000259" key="7">
    <source>
        <dbReference type="PROSITE" id="PS50075"/>
    </source>
</evidence>
<evidence type="ECO:0000256" key="5">
    <source>
        <dbReference type="ARBA" id="ARBA00037046"/>
    </source>
</evidence>
<dbReference type="Gene3D" id="1.10.1200.10">
    <property type="entry name" value="ACP-like"/>
    <property type="match status" value="1"/>
</dbReference>
<dbReference type="InterPro" id="IPR013120">
    <property type="entry name" value="FAR_NAD-bd"/>
</dbReference>
<dbReference type="VEuPathDB" id="AmoebaDB:DICPUDRAFT_156533"/>
<dbReference type="InterPro" id="IPR016035">
    <property type="entry name" value="Acyl_Trfase/lysoPLipase"/>
</dbReference>
<dbReference type="InterPro" id="IPR011032">
    <property type="entry name" value="GroES-like_sf"/>
</dbReference>
<dbReference type="Pfam" id="PF02801">
    <property type="entry name" value="Ketoacyl-synt_C"/>
    <property type="match status" value="1"/>
</dbReference>
<dbReference type="InterPro" id="IPR014031">
    <property type="entry name" value="Ketoacyl_synth_C"/>
</dbReference>
<protein>
    <submittedName>
        <fullName evidence="10">Uncharacterized protein</fullName>
    </submittedName>
</protein>
<dbReference type="InterPro" id="IPR014043">
    <property type="entry name" value="Acyl_transferase_dom"/>
</dbReference>
<dbReference type="InterPro" id="IPR009081">
    <property type="entry name" value="PP-bd_ACP"/>
</dbReference>
<comment type="cofactor">
    <cofactor evidence="1">
        <name>pantetheine 4'-phosphate</name>
        <dbReference type="ChEBI" id="CHEBI:47942"/>
    </cofactor>
</comment>
<dbReference type="Pfam" id="PF08240">
    <property type="entry name" value="ADH_N"/>
    <property type="match status" value="1"/>
</dbReference>
<dbReference type="PANTHER" id="PTHR45681:SF1">
    <property type="entry name" value="POLYKETIDE SYNTHASE 2-RELATED"/>
    <property type="match status" value="1"/>
</dbReference>
<dbReference type="InterPro" id="IPR010080">
    <property type="entry name" value="Thioester_reductase-like_dom"/>
</dbReference>
<dbReference type="InterPro" id="IPR036291">
    <property type="entry name" value="NAD(P)-bd_dom_sf"/>
</dbReference>
<dbReference type="SUPFAM" id="SSF53335">
    <property type="entry name" value="S-adenosyl-L-methionine-dependent methyltransferases"/>
    <property type="match status" value="1"/>
</dbReference>
<dbReference type="SUPFAM" id="SSF47336">
    <property type="entry name" value="ACP-like"/>
    <property type="match status" value="1"/>
</dbReference>
<dbReference type="InterPro" id="IPR016036">
    <property type="entry name" value="Malonyl_transacylase_ACP-bd"/>
</dbReference>
<feature type="domain" description="Ketosynthase family 3 (KS3)" evidence="8">
    <location>
        <begin position="16"/>
        <end position="439"/>
    </location>
</feature>
<dbReference type="InParanoid" id="F0ZWT9"/>
<gene>
    <name evidence="10" type="ORF">DICPUDRAFT_156533</name>
</gene>